<keyword evidence="3" id="KW-1185">Reference proteome</keyword>
<dbReference type="InterPro" id="IPR000073">
    <property type="entry name" value="AB_hydrolase_1"/>
</dbReference>
<evidence type="ECO:0000259" key="1">
    <source>
        <dbReference type="Pfam" id="PF00561"/>
    </source>
</evidence>
<dbReference type="Proteomes" id="UP000443423">
    <property type="component" value="Unassembled WGS sequence"/>
</dbReference>
<accession>A0A6A8G2J3</accession>
<feature type="domain" description="AB hydrolase-1" evidence="1">
    <location>
        <begin position="97"/>
        <end position="341"/>
    </location>
</feature>
<proteinExistence type="predicted"/>
<organism evidence="2 3">
    <name type="scientific">Haloferax marinum</name>
    <dbReference type="NCBI Taxonomy" id="2666143"/>
    <lineage>
        <taxon>Archaea</taxon>
        <taxon>Methanobacteriati</taxon>
        <taxon>Methanobacteriota</taxon>
        <taxon>Stenosarchaea group</taxon>
        <taxon>Halobacteria</taxon>
        <taxon>Halobacteriales</taxon>
        <taxon>Haloferacaceae</taxon>
        <taxon>Haloferax</taxon>
    </lineage>
</organism>
<evidence type="ECO:0000313" key="2">
    <source>
        <dbReference type="EMBL" id="MRW95301.1"/>
    </source>
</evidence>
<dbReference type="PANTHER" id="PTHR43798">
    <property type="entry name" value="MONOACYLGLYCEROL LIPASE"/>
    <property type="match status" value="1"/>
</dbReference>
<dbReference type="SUPFAM" id="SSF53474">
    <property type="entry name" value="alpha/beta-Hydrolases"/>
    <property type="match status" value="1"/>
</dbReference>
<dbReference type="Pfam" id="PF00561">
    <property type="entry name" value="Abhydrolase_1"/>
    <property type="match status" value="1"/>
</dbReference>
<gene>
    <name evidence="2" type="ORF">GJR99_01780</name>
</gene>
<dbReference type="PRINTS" id="PR00111">
    <property type="entry name" value="ABHYDROLASE"/>
</dbReference>
<dbReference type="Gene3D" id="3.40.50.1820">
    <property type="entry name" value="alpha/beta hydrolase"/>
    <property type="match status" value="1"/>
</dbReference>
<comment type="caution">
    <text evidence="2">The sequence shown here is derived from an EMBL/GenBank/DDBJ whole genome shotgun (WGS) entry which is preliminary data.</text>
</comment>
<evidence type="ECO:0000313" key="3">
    <source>
        <dbReference type="Proteomes" id="UP000443423"/>
    </source>
</evidence>
<keyword evidence="2" id="KW-0378">Hydrolase</keyword>
<dbReference type="PANTHER" id="PTHR43798:SF33">
    <property type="entry name" value="HYDROLASE, PUTATIVE (AFU_ORTHOLOGUE AFUA_2G14860)-RELATED"/>
    <property type="match status" value="1"/>
</dbReference>
<dbReference type="GO" id="GO:0047372">
    <property type="term" value="F:monoacylglycerol lipase activity"/>
    <property type="evidence" value="ECO:0007669"/>
    <property type="project" value="TreeGrafter"/>
</dbReference>
<protein>
    <submittedName>
        <fullName evidence="2">Alpha/beta fold hydrolase</fullName>
    </submittedName>
</protein>
<dbReference type="GO" id="GO:0016020">
    <property type="term" value="C:membrane"/>
    <property type="evidence" value="ECO:0007669"/>
    <property type="project" value="TreeGrafter"/>
</dbReference>
<dbReference type="InterPro" id="IPR050266">
    <property type="entry name" value="AB_hydrolase_sf"/>
</dbReference>
<dbReference type="EMBL" id="WKJQ01000001">
    <property type="protein sequence ID" value="MRW95301.1"/>
    <property type="molecule type" value="Genomic_DNA"/>
</dbReference>
<dbReference type="GO" id="GO:0046464">
    <property type="term" value="P:acylglycerol catabolic process"/>
    <property type="evidence" value="ECO:0007669"/>
    <property type="project" value="TreeGrafter"/>
</dbReference>
<dbReference type="AlphaFoldDB" id="A0A6A8G2J3"/>
<name>A0A6A8G2J3_9EURY</name>
<reference evidence="2 3" key="1">
    <citation type="submission" date="2019-11" db="EMBL/GenBank/DDBJ databases">
        <title>Whole genome sequence of Haloferax sp. MBLA0078.</title>
        <authorList>
            <person name="Seo M.-J."/>
            <person name="Cho E.-S."/>
        </authorList>
    </citation>
    <scope>NUCLEOTIDE SEQUENCE [LARGE SCALE GENOMIC DNA]</scope>
    <source>
        <strain evidence="2 3">MBLA0078</strain>
    </source>
</reference>
<sequence length="360" mass="39169">MTIVNFRHELWVVTTRRDTVVGRVESGVGGVTMATHTKRNMETPANSHERDTVAVFERAQDALFDAVGLDVRSQFVELESPRGRIHVLEIGPPSEDPPLVFVHGTAEFGAFLAPLMGEFDGVRMLTFDRPGYGLSDGFVYTESTVRRTLVDVLEGVLDAMDVERADLVGHSMGGHASLLFARSHPERVRGLFLVGGVPAFPGTHPPLPFRLLSVPVLNDVIRRVQKSGEAGVYDIASIFGEGAVIRKHPAFVRAIAAHEADPKSALAGRSEFGALISAWGWRSSVRFNDVELRSVSQPTTIVWGAHDPLGSPGEVRRGVELIPDVRFETVDAGHIPYLAHPERCAAFIREGRGESGDSGN</sequence>
<dbReference type="InterPro" id="IPR029058">
    <property type="entry name" value="AB_hydrolase_fold"/>
</dbReference>